<dbReference type="OrthoDB" id="4017072at2759"/>
<sequence>MTICWLTRHHCRYTGVSSICITNQGSRIYQARMASLLAHRVDERVVTELYQKLTQHKQSQVRIQPRIEYTALFAKSLDKSVDFRIADSLVSSGKRYSQAHLTTLLESSVFHIVCVIECLRQGKDVLFIHKEFFYNVNNKCKEHEVDSDFTEDVKHLATTFNITPNDLLGKGIRSFYNISRGLGQNTNILTLENWIGIMSSESVSLAFSQMNSNVPAFIMFDTLNRTPRYREEYLMQYELWINNTLQIMQQKRQHTSSLKACIKNLARHAVMFESASLAPLLKHTINFSKSRNMGFKIELEDSFVCDLIWNLALILVKYQYVEWMHVADAQKILMNSIGKGPDGHRSLTYRAYLGIAIVMAQLSKTKGYQIFKAAQSKFPLDLTTSNKKDLTASFITEILLAESSEEALRFFAKGSLELELSSSIWLALLQRLKNDRVMTEAKALALFRKLLNSKTKITGDLLTEFLRPVQTIETFDEMYSSVGAVFNNKEHLFFAKYLRLLLDDSSILSSDKKIHYSWDPTEYEWNDNCINHRDTRFIEHYIERLRLKYSSTSIQFTSLCFRLIAKFQKQNVWDFYKEEIILKNHLPNAPCLEVLLDLAIEQVQTQMSGQEQKHKHKHKHTQLQQQLLKAEATQEFPAPHFAIREFQIHVKQSCNEFGIRANDTLWIKYIHLLDHVKSISELSKIIKWWVDVKFHPKKNTLLRLLAALPEDFAVRHIIHHEKVHLKEDWDWPTLREFKEYMIKFENDDLPKQE</sequence>
<dbReference type="eggNOG" id="ENOG502SQ2E">
    <property type="taxonomic scope" value="Eukaryota"/>
</dbReference>
<proteinExistence type="predicted"/>
<protein>
    <submittedName>
        <fullName evidence="1">Uncharacterized protein</fullName>
    </submittedName>
</protein>
<evidence type="ECO:0000313" key="2">
    <source>
        <dbReference type="Proteomes" id="UP000001996"/>
    </source>
</evidence>
<organism evidence="1 2">
    <name type="scientific">Lodderomyces elongisporus (strain ATCC 11503 / CBS 2605 / JCM 1781 / NBRC 1676 / NRRL YB-4239)</name>
    <name type="common">Yeast</name>
    <name type="synonym">Saccharomyces elongisporus</name>
    <dbReference type="NCBI Taxonomy" id="379508"/>
    <lineage>
        <taxon>Eukaryota</taxon>
        <taxon>Fungi</taxon>
        <taxon>Dikarya</taxon>
        <taxon>Ascomycota</taxon>
        <taxon>Saccharomycotina</taxon>
        <taxon>Pichiomycetes</taxon>
        <taxon>Debaryomycetaceae</taxon>
        <taxon>Candida/Lodderomyces clade</taxon>
        <taxon>Lodderomyces</taxon>
    </lineage>
</organism>
<gene>
    <name evidence="1" type="ORF">LELG_02974</name>
</gene>
<keyword evidence="2" id="KW-1185">Reference proteome</keyword>
<dbReference type="KEGG" id="lel:PVL30_003799"/>
<dbReference type="HOGENOM" id="CLU_395326_0_0_1"/>
<accession>A5E037</accession>
<dbReference type="OMA" id="LRTPMSK"/>
<reference evidence="1 2" key="1">
    <citation type="journal article" date="2009" name="Nature">
        <title>Evolution of pathogenicity and sexual reproduction in eight Candida genomes.</title>
        <authorList>
            <person name="Butler G."/>
            <person name="Rasmussen M.D."/>
            <person name="Lin M.F."/>
            <person name="Santos M.A."/>
            <person name="Sakthikumar S."/>
            <person name="Munro C.A."/>
            <person name="Rheinbay E."/>
            <person name="Grabherr M."/>
            <person name="Forche A."/>
            <person name="Reedy J.L."/>
            <person name="Agrafioti I."/>
            <person name="Arnaud M.B."/>
            <person name="Bates S."/>
            <person name="Brown A.J."/>
            <person name="Brunke S."/>
            <person name="Costanzo M.C."/>
            <person name="Fitzpatrick D.A."/>
            <person name="de Groot P.W."/>
            <person name="Harris D."/>
            <person name="Hoyer L.L."/>
            <person name="Hube B."/>
            <person name="Klis F.M."/>
            <person name="Kodira C."/>
            <person name="Lennard N."/>
            <person name="Logue M.E."/>
            <person name="Martin R."/>
            <person name="Neiman A.M."/>
            <person name="Nikolaou E."/>
            <person name="Quail M.A."/>
            <person name="Quinn J."/>
            <person name="Santos M.C."/>
            <person name="Schmitzberger F.F."/>
            <person name="Sherlock G."/>
            <person name="Shah P."/>
            <person name="Silverstein K.A."/>
            <person name="Skrzypek M.S."/>
            <person name="Soll D."/>
            <person name="Staggs R."/>
            <person name="Stansfield I."/>
            <person name="Stumpf M.P."/>
            <person name="Sudbery P.E."/>
            <person name="Srikantha T."/>
            <person name="Zeng Q."/>
            <person name="Berman J."/>
            <person name="Berriman M."/>
            <person name="Heitman J."/>
            <person name="Gow N.A."/>
            <person name="Lorenz M.C."/>
            <person name="Birren B.W."/>
            <person name="Kellis M."/>
            <person name="Cuomo C.A."/>
        </authorList>
    </citation>
    <scope>NUCLEOTIDE SEQUENCE [LARGE SCALE GENOMIC DNA]</scope>
    <source>
        <strain evidence="2">ATCC 11503 / BCRC 21390 / CBS 2605 / JCM 1781 / NBRC 1676 / NRRL YB-4239</strain>
    </source>
</reference>
<name>A5E037_LODEL</name>
<dbReference type="VEuPathDB" id="FungiDB:LELG_02974"/>
<dbReference type="AlphaFoldDB" id="A5E037"/>
<dbReference type="EMBL" id="CH981526">
    <property type="protein sequence ID" value="EDK44795.1"/>
    <property type="molecule type" value="Genomic_DNA"/>
</dbReference>
<evidence type="ECO:0000313" key="1">
    <source>
        <dbReference type="EMBL" id="EDK44795.1"/>
    </source>
</evidence>
<dbReference type="Proteomes" id="UP000001996">
    <property type="component" value="Unassembled WGS sequence"/>
</dbReference>
<dbReference type="GeneID" id="5233251"/>
<dbReference type="InParanoid" id="A5E037"/>